<dbReference type="Gene3D" id="3.40.1190.20">
    <property type="match status" value="1"/>
</dbReference>
<dbReference type="PANTHER" id="PTHR46566">
    <property type="entry name" value="1-PHOSPHOFRUCTOKINASE-RELATED"/>
    <property type="match status" value="1"/>
</dbReference>
<dbReference type="NCBIfam" id="TIGR03168">
    <property type="entry name" value="1-PFK"/>
    <property type="match status" value="1"/>
</dbReference>
<evidence type="ECO:0000256" key="5">
    <source>
        <dbReference type="ARBA" id="ARBA00022840"/>
    </source>
</evidence>
<keyword evidence="3" id="KW-0547">Nucleotide-binding</keyword>
<dbReference type="PIRSF" id="PIRSF000535">
    <property type="entry name" value="1PFK/6PFK/LacC"/>
    <property type="match status" value="1"/>
</dbReference>
<sequence>MITVAGFNSAIDRTIDLDALRPGEVQRARDAVARPGGKGVHVAQTIAALGVPCTLVGLCDTANARWFEEWLAIRGVRFRGVHTTTALRQCLALREADGRMTEILEAGHDPGEDVRLVLDQTLRHWLAEAMALVCTGSLPQGYCTDYYAALARDAVVPCFVDASGAALRAAANASPFLLKPNAQEAGELVGRPVGDGDAAANVVRDLRDRGVRHPVVTLGGQGAVGGDGSGIWHARLDVDGVRNAVGSGDCFLAGMVVALMRGEGMDDALRLAVACGAANALGDETGYVKMDTVRELLPRVRIRRIDR</sequence>
<dbReference type="GO" id="GO:0005524">
    <property type="term" value="F:ATP binding"/>
    <property type="evidence" value="ECO:0007669"/>
    <property type="project" value="UniProtKB-KW"/>
</dbReference>
<keyword evidence="5" id="KW-0067">ATP-binding</keyword>
<evidence type="ECO:0000256" key="3">
    <source>
        <dbReference type="ARBA" id="ARBA00022741"/>
    </source>
</evidence>
<dbReference type="EMBL" id="JAARLZ010000007">
    <property type="protein sequence ID" value="NII07407.1"/>
    <property type="molecule type" value="Genomic_DNA"/>
</dbReference>
<feature type="domain" description="Carbohydrate kinase PfkB" evidence="7">
    <location>
        <begin position="8"/>
        <end position="281"/>
    </location>
</feature>
<evidence type="ECO:0000313" key="8">
    <source>
        <dbReference type="EMBL" id="NII07407.1"/>
    </source>
</evidence>
<dbReference type="Pfam" id="PF00294">
    <property type="entry name" value="PfkB"/>
    <property type="match status" value="1"/>
</dbReference>
<dbReference type="InterPro" id="IPR017583">
    <property type="entry name" value="Tagatose/fructose_Pkinase"/>
</dbReference>
<comment type="caution">
    <text evidence="8">The sequence shown here is derived from an EMBL/GenBank/DDBJ whole genome shotgun (WGS) entry which is preliminary data.</text>
</comment>
<protein>
    <recommendedName>
        <fullName evidence="6">Phosphofructokinase</fullName>
    </recommendedName>
</protein>
<dbReference type="PANTHER" id="PTHR46566:SF2">
    <property type="entry name" value="ATP-DEPENDENT 6-PHOSPHOFRUCTOKINASE ISOZYME 2"/>
    <property type="match status" value="1"/>
</dbReference>
<keyword evidence="2 6" id="KW-0808">Transferase</keyword>
<evidence type="ECO:0000256" key="1">
    <source>
        <dbReference type="ARBA" id="ARBA00010688"/>
    </source>
</evidence>
<evidence type="ECO:0000256" key="6">
    <source>
        <dbReference type="PIRNR" id="PIRNR000535"/>
    </source>
</evidence>
<dbReference type="GO" id="GO:0008443">
    <property type="term" value="F:phosphofructokinase activity"/>
    <property type="evidence" value="ECO:0007669"/>
    <property type="project" value="TreeGrafter"/>
</dbReference>
<organism evidence="8 9">
    <name type="scientific">Luteibacter anthropi</name>
    <dbReference type="NCBI Taxonomy" id="564369"/>
    <lineage>
        <taxon>Bacteria</taxon>
        <taxon>Pseudomonadati</taxon>
        <taxon>Pseudomonadota</taxon>
        <taxon>Gammaproteobacteria</taxon>
        <taxon>Lysobacterales</taxon>
        <taxon>Rhodanobacteraceae</taxon>
        <taxon>Luteibacter</taxon>
    </lineage>
</organism>
<evidence type="ECO:0000256" key="4">
    <source>
        <dbReference type="ARBA" id="ARBA00022777"/>
    </source>
</evidence>
<gene>
    <name evidence="8" type="ORF">HBF25_13550</name>
</gene>
<comment type="similarity">
    <text evidence="1 6">Belongs to the carbohydrate kinase PfkB family.</text>
</comment>
<dbReference type="InterPro" id="IPR011611">
    <property type="entry name" value="PfkB_dom"/>
</dbReference>
<dbReference type="Proteomes" id="UP000490980">
    <property type="component" value="Unassembled WGS sequence"/>
</dbReference>
<evidence type="ECO:0000256" key="2">
    <source>
        <dbReference type="ARBA" id="ARBA00022679"/>
    </source>
</evidence>
<dbReference type="GO" id="GO:0005829">
    <property type="term" value="C:cytosol"/>
    <property type="evidence" value="ECO:0007669"/>
    <property type="project" value="TreeGrafter"/>
</dbReference>
<evidence type="ECO:0000259" key="7">
    <source>
        <dbReference type="Pfam" id="PF00294"/>
    </source>
</evidence>
<dbReference type="AlphaFoldDB" id="A0A7X5UBP4"/>
<keyword evidence="4 8" id="KW-0418">Kinase</keyword>
<dbReference type="InterPro" id="IPR029056">
    <property type="entry name" value="Ribokinase-like"/>
</dbReference>
<keyword evidence="9" id="KW-1185">Reference proteome</keyword>
<dbReference type="RefSeq" id="WP_166949268.1">
    <property type="nucleotide sequence ID" value="NZ_JAARLZ010000007.1"/>
</dbReference>
<reference evidence="8 9" key="1">
    <citation type="submission" date="2020-03" db="EMBL/GenBank/DDBJ databases">
        <authorList>
            <person name="Lai Q."/>
        </authorList>
    </citation>
    <scope>NUCLEOTIDE SEQUENCE [LARGE SCALE GENOMIC DNA]</scope>
    <source>
        <strain evidence="8 9">CCUG 25036</strain>
    </source>
</reference>
<dbReference type="SUPFAM" id="SSF53613">
    <property type="entry name" value="Ribokinase-like"/>
    <property type="match status" value="1"/>
</dbReference>
<name>A0A7X5UBP4_9GAMM</name>
<proteinExistence type="inferred from homology"/>
<accession>A0A7X5UBP4</accession>
<evidence type="ECO:0000313" key="9">
    <source>
        <dbReference type="Proteomes" id="UP000490980"/>
    </source>
</evidence>